<keyword evidence="2" id="KW-1185">Reference proteome</keyword>
<organism evidence="1 2">
    <name type="scientific">Rhizobium oryzihabitans</name>
    <dbReference type="NCBI Taxonomy" id="2267833"/>
    <lineage>
        <taxon>Bacteria</taxon>
        <taxon>Pseudomonadati</taxon>
        <taxon>Pseudomonadota</taxon>
        <taxon>Alphaproteobacteria</taxon>
        <taxon>Hyphomicrobiales</taxon>
        <taxon>Rhizobiaceae</taxon>
        <taxon>Rhizobium/Agrobacterium group</taxon>
        <taxon>Rhizobium</taxon>
    </lineage>
</organism>
<dbReference type="EMBL" id="CP048632">
    <property type="protein sequence ID" value="QIB36918.1"/>
    <property type="molecule type" value="Genomic_DNA"/>
</dbReference>
<dbReference type="InterPro" id="IPR010373">
    <property type="entry name" value="DUF968"/>
</dbReference>
<dbReference type="KEGG" id="roy:G3A56_02000"/>
<proteinExistence type="predicted"/>
<dbReference type="RefSeq" id="WP_113081927.1">
    <property type="nucleotide sequence ID" value="NZ_CP048632.1"/>
</dbReference>
<dbReference type="Proteomes" id="UP000464865">
    <property type="component" value="Chromosome M15-11"/>
</dbReference>
<dbReference type="Gene3D" id="3.30.40.190">
    <property type="match status" value="1"/>
</dbReference>
<name>A0A7L5BDG1_9HYPH</name>
<reference evidence="1 2" key="1">
    <citation type="submission" date="2020-02" db="EMBL/GenBank/DDBJ databases">
        <title>Plant-Promoting Endophytic Bacterium Rhizobium oryzihabitans sp. nov., Isolated from the Root of Rice.</title>
        <authorList>
            <person name="zhao J."/>
            <person name="Zhang G."/>
        </authorList>
    </citation>
    <scope>NUCLEOTIDE SEQUENCE [LARGE SCALE GENOMIC DNA]</scope>
    <source>
        <strain evidence="1 2">M15</strain>
    </source>
</reference>
<dbReference type="AlphaFoldDB" id="A0A7L5BDG1"/>
<evidence type="ECO:0000313" key="2">
    <source>
        <dbReference type="Proteomes" id="UP000464865"/>
    </source>
</evidence>
<sequence>MAFEIRKTECQPIPKKRPAKRSGYLAWLHDLPCCVTGRTGVQAAHVSFSNTWHGHYGRGRGTKAPDRFALPLCEAEHRKQHSMNEATYWKQVGIDPHELANTLFGIWSDYEEHEATSYATARIMSGVAVAGRLPSRDLA</sequence>
<accession>A0A7L5BDG1</accession>
<dbReference type="Pfam" id="PF06147">
    <property type="entry name" value="DUF968"/>
    <property type="match status" value="1"/>
</dbReference>
<gene>
    <name evidence="1" type="ORF">G3A56_02000</name>
</gene>
<protein>
    <submittedName>
        <fullName evidence="1">DUF968 domain-containing protein</fullName>
    </submittedName>
</protein>
<evidence type="ECO:0000313" key="1">
    <source>
        <dbReference type="EMBL" id="QIB36918.1"/>
    </source>
</evidence>